<gene>
    <name evidence="1" type="ORF">AB840_09880</name>
</gene>
<dbReference type="STRING" id="39029.BSR42_07175"/>
<reference evidence="1 2" key="1">
    <citation type="submission" date="2015-06" db="EMBL/GenBank/DDBJ databases">
        <title>Draft genome sequence of beer spoilage bacterium Megasphaera cerevisiae type strain 20462.</title>
        <authorList>
            <person name="Kutumbaka K."/>
            <person name="Pasmowitz J."/>
            <person name="Mategko J."/>
            <person name="Reyes D."/>
            <person name="Friedrich A."/>
            <person name="Han S."/>
            <person name="Martens-Habbena W."/>
            <person name="Neal-McKinney J."/>
            <person name="Janagama H.K."/>
            <person name="Nadala C."/>
            <person name="Samadpour M."/>
        </authorList>
    </citation>
    <scope>NUCLEOTIDE SEQUENCE [LARGE SCALE GENOMIC DNA]</scope>
    <source>
        <strain evidence="1 2">DSM 20462</strain>
    </source>
</reference>
<dbReference type="EMBL" id="LEKT01000033">
    <property type="protein sequence ID" value="KMO86105.1"/>
    <property type="molecule type" value="Genomic_DNA"/>
</dbReference>
<evidence type="ECO:0000313" key="2">
    <source>
        <dbReference type="Proteomes" id="UP000036503"/>
    </source>
</evidence>
<comment type="caution">
    <text evidence="1">The sequence shown here is derived from an EMBL/GenBank/DDBJ whole genome shotgun (WGS) entry which is preliminary data.</text>
</comment>
<dbReference type="InParanoid" id="A0A0J6WRL9"/>
<keyword evidence="2" id="KW-1185">Reference proteome</keyword>
<protein>
    <submittedName>
        <fullName evidence="1">Uncharacterized protein</fullName>
    </submittedName>
</protein>
<sequence>MYLSEQRSLTSPPSGTSIHRRWCFVETVLQICAQSGGNRRKMEGSAVGMRPDKLYGAVPECDHSLGDPAQESCIKVPCRESACLFSDLAVKKQENFLFSI</sequence>
<dbReference type="AlphaFoldDB" id="A0A0J6WRL9"/>
<evidence type="ECO:0000313" key="1">
    <source>
        <dbReference type="EMBL" id="KMO86105.1"/>
    </source>
</evidence>
<dbReference type="PATRIC" id="fig|1122219.3.peg.1804"/>
<name>A0A0J6WRL9_9FIRM</name>
<dbReference type="Proteomes" id="UP000036503">
    <property type="component" value="Unassembled WGS sequence"/>
</dbReference>
<proteinExistence type="predicted"/>
<organism evidence="1 2">
    <name type="scientific">Megasphaera cerevisiae DSM 20462</name>
    <dbReference type="NCBI Taxonomy" id="1122219"/>
    <lineage>
        <taxon>Bacteria</taxon>
        <taxon>Bacillati</taxon>
        <taxon>Bacillota</taxon>
        <taxon>Negativicutes</taxon>
        <taxon>Veillonellales</taxon>
        <taxon>Veillonellaceae</taxon>
        <taxon>Megasphaera</taxon>
    </lineage>
</organism>
<accession>A0A0J6WRL9</accession>